<comment type="caution">
    <text evidence="3">The sequence shown here is derived from an EMBL/GenBank/DDBJ whole genome shotgun (WGS) entry which is preliminary data.</text>
</comment>
<sequence>MATKRRRGEAPPYPSLLLPKKLSKSKPNPAQALYASPTQRSSRTAYQCSSPLAVFPKPQPSIQQIWWAGSRSNSRKEHLFTSFYAHNPSAFAEPAFSTPLEHFTPAEIEAAEVAVAFAHEHTPALASWRAPDATAPTTSSGFALVPRHRLARLEQLEHTLQTTAARLEACCVHAFQDTAISARLPVQYVVVAVHTMLDTMIRDLTTALRTASDAVYSPPAPLALAIANTTKRLRLFDLQRSAFGEAHVRRTDEAMRGRRHVQAELAALRAEAVVHREEWYMAHEDQMAQLLERRQDAIARKADYALYVGYARRFQPLPEAAFNATPFPGRLYERRLQAAVRAVEAFVRRHLPRRRCRKFRGACGLQSLVRGCRVRRRYTPILASYRVAMQRRLRDQLRRWHAYTVRMARARSILEVALASLLERTFHQWYRYARACHDAKEAKVMARLSKLWGHATRVAFDRWRRYVHRRHRVAVLHAAAVGKARSYYLRRWCATVRAQQEFRTATAASTTVQTQWRRFAAARAMSTRKQRVLAATARIQALCRGDAARRAARTAASEQWTATCAAYIDTAEAKNAGVAAVAEQWRLQKEAAQLQAAKEAALITCRLHLATKEGRNDLHRLAKARHRASHVALFTYALALPAARALVEEEATTAALARAHVEALVSFRAECPPRLACIHPLDVDAAFATEEAFRGHLCPGGLPERHRDFFLLLASAAPSLATRWSATADEPVTTAQLWALYDATSALLPPAAPAAMERLLTLPVPLTATNVSTGVATLRRWTVESPGTPLLPLALELRYHAFVALFECIKNKVPPVDPDVVASKCEMRRQLHITRLEAAMETSRVAWAAAERRRLADHRRRDASKFLVGVSGKACVHQQRRATAQRELRQVAARAMLRLASAGAIAKVAARDDARRVLRARVAHVWTAFVWPRYKAAAGLRLTVAKAHRRMDGNIDMAVAGCLARVLHQLLREDSVAQHRQRAQNQLRMIVERGRALLFDEVSEMT</sequence>
<evidence type="ECO:0000256" key="1">
    <source>
        <dbReference type="SAM" id="Coils"/>
    </source>
</evidence>
<keyword evidence="1" id="KW-0175">Coiled coil</keyword>
<dbReference type="AlphaFoldDB" id="A0A1V9Z0P0"/>
<dbReference type="Proteomes" id="UP000243579">
    <property type="component" value="Unassembled WGS sequence"/>
</dbReference>
<accession>A0A1V9Z0P0</accession>
<proteinExistence type="predicted"/>
<reference evidence="3 4" key="1">
    <citation type="journal article" date="2014" name="Genome Biol. Evol.">
        <title>The secreted proteins of Achlya hypogyna and Thraustotheca clavata identify the ancestral oomycete secretome and reveal gene acquisitions by horizontal gene transfer.</title>
        <authorList>
            <person name="Misner I."/>
            <person name="Blouin N."/>
            <person name="Leonard G."/>
            <person name="Richards T.A."/>
            <person name="Lane C.E."/>
        </authorList>
    </citation>
    <scope>NUCLEOTIDE SEQUENCE [LARGE SCALE GENOMIC DNA]</scope>
    <source>
        <strain evidence="3 4">ATCC 48635</strain>
    </source>
</reference>
<dbReference type="EMBL" id="JNBR01000514">
    <property type="protein sequence ID" value="OQR91604.1"/>
    <property type="molecule type" value="Genomic_DNA"/>
</dbReference>
<keyword evidence="4" id="KW-1185">Reference proteome</keyword>
<feature type="coiled-coil region" evidence="1">
    <location>
        <begin position="258"/>
        <end position="300"/>
    </location>
</feature>
<name>A0A1V9Z0P0_ACHHY</name>
<feature type="region of interest" description="Disordered" evidence="2">
    <location>
        <begin position="1"/>
        <end position="41"/>
    </location>
</feature>
<gene>
    <name evidence="3" type="ORF">ACHHYP_04537</name>
</gene>
<evidence type="ECO:0000313" key="3">
    <source>
        <dbReference type="EMBL" id="OQR91604.1"/>
    </source>
</evidence>
<dbReference type="OrthoDB" id="71205at2759"/>
<evidence type="ECO:0000256" key="2">
    <source>
        <dbReference type="SAM" id="MobiDB-lite"/>
    </source>
</evidence>
<evidence type="ECO:0000313" key="4">
    <source>
        <dbReference type="Proteomes" id="UP000243579"/>
    </source>
</evidence>
<protein>
    <submittedName>
        <fullName evidence="3">Uncharacterized protein</fullName>
    </submittedName>
</protein>
<dbReference type="PROSITE" id="PS50096">
    <property type="entry name" value="IQ"/>
    <property type="match status" value="2"/>
</dbReference>
<organism evidence="3 4">
    <name type="scientific">Achlya hypogyna</name>
    <name type="common">Oomycete</name>
    <name type="synonym">Protoachlya hypogyna</name>
    <dbReference type="NCBI Taxonomy" id="1202772"/>
    <lineage>
        <taxon>Eukaryota</taxon>
        <taxon>Sar</taxon>
        <taxon>Stramenopiles</taxon>
        <taxon>Oomycota</taxon>
        <taxon>Saprolegniomycetes</taxon>
        <taxon>Saprolegniales</taxon>
        <taxon>Achlyaceae</taxon>
        <taxon>Achlya</taxon>
    </lineage>
</organism>